<dbReference type="SMART" id="SM00369">
    <property type="entry name" value="LRR_TYP"/>
    <property type="match status" value="2"/>
</dbReference>
<evidence type="ECO:0000256" key="2">
    <source>
        <dbReference type="ARBA" id="ARBA00022729"/>
    </source>
</evidence>
<dbReference type="InterPro" id="IPR026906">
    <property type="entry name" value="LRR_5"/>
</dbReference>
<reference evidence="4 5" key="1">
    <citation type="journal article" date="2023" name="Int. J. Syst. Evol. Microbiol.">
        <title>Terrisporobacter hibernicus sp. nov., isolated from bovine faeces in Northern Ireland.</title>
        <authorList>
            <person name="Mitchell M."/>
            <person name="Nguyen S.V."/>
            <person name="Connor M."/>
            <person name="Fairley D.J."/>
            <person name="Donoghue O."/>
            <person name="Marshall H."/>
            <person name="Koolman L."/>
            <person name="McMullan G."/>
            <person name="Schaffer K.E."/>
            <person name="McGrath J.W."/>
            <person name="Fanning S."/>
        </authorList>
    </citation>
    <scope>NUCLEOTIDE SEQUENCE [LARGE SCALE GENOMIC DNA]</scope>
    <source>
        <strain evidence="4 5">MCA3</strain>
    </source>
</reference>
<dbReference type="Pfam" id="PF13855">
    <property type="entry name" value="LRR_8"/>
    <property type="match status" value="1"/>
</dbReference>
<dbReference type="GO" id="GO:0031012">
    <property type="term" value="C:extracellular matrix"/>
    <property type="evidence" value="ECO:0007669"/>
    <property type="project" value="TreeGrafter"/>
</dbReference>
<dbReference type="InterPro" id="IPR003591">
    <property type="entry name" value="Leu-rich_rpt_typical-subtyp"/>
</dbReference>
<dbReference type="Pfam" id="PF13306">
    <property type="entry name" value="LRR_5"/>
    <property type="match status" value="1"/>
</dbReference>
<protein>
    <submittedName>
        <fullName evidence="4">Leucine-rich repeat protein</fullName>
    </submittedName>
</protein>
<keyword evidence="5" id="KW-1185">Reference proteome</keyword>
<evidence type="ECO:0000256" key="1">
    <source>
        <dbReference type="ARBA" id="ARBA00022614"/>
    </source>
</evidence>
<evidence type="ECO:0000256" key="3">
    <source>
        <dbReference type="ARBA" id="ARBA00022737"/>
    </source>
</evidence>
<dbReference type="Gene3D" id="3.80.10.10">
    <property type="entry name" value="Ribonuclease Inhibitor"/>
    <property type="match status" value="2"/>
</dbReference>
<sequence>MLYFDTIRQYLEYITLKEVICINIFYQLLNKIKHPFTKSLSNTIDDNLVNIMTEEFTTESPTVSMDILFPIPKEFLKSPNKELTPQLCCSYIYDFQVLDSLDKYYTPIDNPCGKDLPQIIGTYYLNNKYVSCSVSYNVAILQNSDVFALERNFYTVLPFLYCGGQYIKNPTEEDFVVNLNVLENPVSPIGETEEYYFYQITVESNISLITLVIVDESDVNTLRQLNSILGKPSNNNSFTFNELSSITDLSYNSVDTSSIDLGIFRYLPNLRNLTMTNCQIDSIFPQMFTLGNLENLNLSSNNLNSLPAEIVGLPHLQSINLNNNKLAYLSVFENTSIAVMAKNQEIHIDMLDKNTISNRYELDSSFLRDCDNNVCDVESTTGSVTGGIISWNSTESGKTVDFQFTNHDNFSGNVFVYLKDYNYTITDEGVITKYTPQNPLVTDVSIPKFINGIEVKVIGEMVFAGYSNLTSIIIPNSVTSIRSFAFFYCPNLTSIIIPDSVTYIGGSVFDYCSNLIAVTISCKLYYPYNSWIHYSHISTLTITASSEDIDPDSDFSILLNFWTNCANNLNLDTFYIRGKYLVIDGETKNLNS</sequence>
<dbReference type="RefSeq" id="WP_228415676.1">
    <property type="nucleotide sequence ID" value="NZ_CP081135.1"/>
</dbReference>
<name>A0AAX2ZFQ7_9FIRM</name>
<dbReference type="PANTHER" id="PTHR24373">
    <property type="entry name" value="SLIT RELATED LEUCINE-RICH REPEAT NEURONAL PROTEIN"/>
    <property type="match status" value="1"/>
</dbReference>
<evidence type="ECO:0000313" key="4">
    <source>
        <dbReference type="EMBL" id="UEL47190.1"/>
    </source>
</evidence>
<dbReference type="KEGG" id="tem:JW646_16375"/>
<dbReference type="GO" id="GO:0005615">
    <property type="term" value="C:extracellular space"/>
    <property type="evidence" value="ECO:0007669"/>
    <property type="project" value="TreeGrafter"/>
</dbReference>
<gene>
    <name evidence="4" type="ORF">JW646_16375</name>
</gene>
<dbReference type="InterPro" id="IPR050328">
    <property type="entry name" value="Dev_Immune_Receptor"/>
</dbReference>
<dbReference type="AlphaFoldDB" id="A0AAX2ZFQ7"/>
<proteinExistence type="predicted"/>
<dbReference type="PROSITE" id="PS51450">
    <property type="entry name" value="LRR"/>
    <property type="match status" value="1"/>
</dbReference>
<dbReference type="SUPFAM" id="SSF52047">
    <property type="entry name" value="RNI-like"/>
    <property type="match status" value="1"/>
</dbReference>
<dbReference type="EMBL" id="CP081135">
    <property type="protein sequence ID" value="UEL47190.1"/>
    <property type="molecule type" value="Genomic_DNA"/>
</dbReference>
<dbReference type="InterPro" id="IPR001611">
    <property type="entry name" value="Leu-rich_rpt"/>
</dbReference>
<dbReference type="InterPro" id="IPR032675">
    <property type="entry name" value="LRR_dom_sf"/>
</dbReference>
<keyword evidence="1" id="KW-0433">Leucine-rich repeat</keyword>
<organism evidence="4 5">
    <name type="scientific">Terrisporobacter hibernicus</name>
    <dbReference type="NCBI Taxonomy" id="2813371"/>
    <lineage>
        <taxon>Bacteria</taxon>
        <taxon>Bacillati</taxon>
        <taxon>Bacillota</taxon>
        <taxon>Clostridia</taxon>
        <taxon>Peptostreptococcales</taxon>
        <taxon>Peptostreptococcaceae</taxon>
        <taxon>Terrisporobacter</taxon>
    </lineage>
</organism>
<dbReference type="PANTHER" id="PTHR24373:SF370">
    <property type="entry name" value="FISH-LIPS, ISOFORM E"/>
    <property type="match status" value="1"/>
</dbReference>
<keyword evidence="3" id="KW-0677">Repeat</keyword>
<evidence type="ECO:0000313" key="5">
    <source>
        <dbReference type="Proteomes" id="UP001198983"/>
    </source>
</evidence>
<dbReference type="Proteomes" id="UP001198983">
    <property type="component" value="Chromosome"/>
</dbReference>
<keyword evidence="2" id="KW-0732">Signal</keyword>
<accession>A0AAX2ZFQ7</accession>